<evidence type="ECO:0000313" key="1">
    <source>
        <dbReference type="EMBL" id="CAJ1373819.1"/>
    </source>
</evidence>
<dbReference type="EMBL" id="CAUJNA010000218">
    <property type="protein sequence ID" value="CAJ1373819.1"/>
    <property type="molecule type" value="Genomic_DNA"/>
</dbReference>
<gene>
    <name evidence="1" type="ORF">EVOR1521_LOCUS3537</name>
</gene>
<sequence length="109" mass="12635">MVAKFLPFLRRPKVLAKKDRDYQEGCVECEPLPPQLLTDQDVGSQWLPDDLEQRIDFLRALAEHSLPMPQNEAQFHAARVFSDETGQSEYNLDQWKDYLQLHGYSVQSG</sequence>
<dbReference type="Proteomes" id="UP001178507">
    <property type="component" value="Unassembled WGS sequence"/>
</dbReference>
<accession>A0AA36HR57</accession>
<comment type="caution">
    <text evidence="1">The sequence shown here is derived from an EMBL/GenBank/DDBJ whole genome shotgun (WGS) entry which is preliminary data.</text>
</comment>
<proteinExistence type="predicted"/>
<protein>
    <submittedName>
        <fullName evidence="1">Uncharacterized protein</fullName>
    </submittedName>
</protein>
<organism evidence="1 2">
    <name type="scientific">Effrenium voratum</name>
    <dbReference type="NCBI Taxonomy" id="2562239"/>
    <lineage>
        <taxon>Eukaryota</taxon>
        <taxon>Sar</taxon>
        <taxon>Alveolata</taxon>
        <taxon>Dinophyceae</taxon>
        <taxon>Suessiales</taxon>
        <taxon>Symbiodiniaceae</taxon>
        <taxon>Effrenium</taxon>
    </lineage>
</organism>
<reference evidence="1" key="1">
    <citation type="submission" date="2023-08" db="EMBL/GenBank/DDBJ databases">
        <authorList>
            <person name="Chen Y."/>
            <person name="Shah S."/>
            <person name="Dougan E. K."/>
            <person name="Thang M."/>
            <person name="Chan C."/>
        </authorList>
    </citation>
    <scope>NUCLEOTIDE SEQUENCE</scope>
</reference>
<name>A0AA36HR57_9DINO</name>
<keyword evidence="2" id="KW-1185">Reference proteome</keyword>
<dbReference type="AlphaFoldDB" id="A0AA36HR57"/>
<evidence type="ECO:0000313" key="2">
    <source>
        <dbReference type="Proteomes" id="UP001178507"/>
    </source>
</evidence>